<comment type="caution">
    <text evidence="2">The sequence shown here is derived from an EMBL/GenBank/DDBJ whole genome shotgun (WGS) entry which is preliminary data.</text>
</comment>
<evidence type="ECO:0000256" key="1">
    <source>
        <dbReference type="SAM" id="MobiDB-lite"/>
    </source>
</evidence>
<dbReference type="AlphaFoldDB" id="A0A5E8GTH4"/>
<organism evidence="2 3">
    <name type="scientific">Roseibium alexandrii (strain DSM 17067 / NCIMB 14079 / DFL-11)</name>
    <name type="common">Labrenzia alexandrii</name>
    <dbReference type="NCBI Taxonomy" id="244592"/>
    <lineage>
        <taxon>Bacteria</taxon>
        <taxon>Pseudomonadati</taxon>
        <taxon>Pseudomonadota</taxon>
        <taxon>Alphaproteobacteria</taxon>
        <taxon>Hyphomicrobiales</taxon>
        <taxon>Stappiaceae</taxon>
        <taxon>Roseibium</taxon>
    </lineage>
</organism>
<accession>A0A5E8GTH4</accession>
<dbReference type="EMBL" id="ACCU02000003">
    <property type="protein sequence ID" value="EEE42853.1"/>
    <property type="molecule type" value="Genomic_DNA"/>
</dbReference>
<dbReference type="Proteomes" id="UP000004703">
    <property type="component" value="Chromosome"/>
</dbReference>
<reference evidence="2 3" key="1">
    <citation type="submission" date="2008-01" db="EMBL/GenBank/DDBJ databases">
        <authorList>
            <person name="Wagner-Dobler I."/>
            <person name="Ferriera S."/>
            <person name="Johnson J."/>
            <person name="Kravitz S."/>
            <person name="Beeson K."/>
            <person name="Sutton G."/>
            <person name="Rogers Y.-H."/>
            <person name="Friedman R."/>
            <person name="Frazier M."/>
            <person name="Venter J.C."/>
        </authorList>
    </citation>
    <scope>NUCLEOTIDE SEQUENCE [LARGE SCALE GENOMIC DNA]</scope>
    <source>
        <strain evidence="3">DSM 17067 / NCIMB 14079 / DFL-11</strain>
    </source>
</reference>
<gene>
    <name evidence="2" type="ORF">SADFL11_PLAS25</name>
</gene>
<reference evidence="2 3" key="2">
    <citation type="submission" date="2013-04" db="EMBL/GenBank/DDBJ databases">
        <authorList>
            <person name="Fiebig A."/>
            <person name="Pradella S."/>
            <person name="Wagner-Doebler I."/>
        </authorList>
    </citation>
    <scope>NUCLEOTIDE SEQUENCE [LARGE SCALE GENOMIC DNA]</scope>
    <source>
        <strain evidence="3">DSM 17067 / NCIMB 14079 / DFL-11</strain>
    </source>
</reference>
<dbReference type="RefSeq" id="WP_008193692.1">
    <property type="nucleotide sequence ID" value="NZ_CM011002.1"/>
</dbReference>
<evidence type="ECO:0008006" key="4">
    <source>
        <dbReference type="Google" id="ProtNLM"/>
    </source>
</evidence>
<protein>
    <recommendedName>
        <fullName evidence="4">Capsid assembly protein</fullName>
    </recommendedName>
</protein>
<feature type="compositionally biased region" description="Low complexity" evidence="1">
    <location>
        <begin position="1"/>
        <end position="22"/>
    </location>
</feature>
<feature type="region of interest" description="Disordered" evidence="1">
    <location>
        <begin position="1"/>
        <end position="26"/>
    </location>
</feature>
<dbReference type="InterPro" id="IPR008768">
    <property type="entry name" value="Gp9-like"/>
</dbReference>
<name>A0A5E8GTH4_ROSAD</name>
<sequence>MTDTTDTGAEAGGAEAPARGTPEYNQMMAEKYDNQGGRVDPNKQNFENLQEAAKPDYGMDKFWNSETGDYDHANHIKELNYRLDQAKVGQGEGNFTPINFEEVWTSVAETGELNEQYKEAFTKVGIPPEIVTQFMELNQQAAQMQAQISTTYAGGQEALDGMFEWAKNNLPAEEIDAYNETLAGPNWRMALDSLKERTGMGKAAPQQPGMKLVDDTAPAGPSSTAFASKNEMVKAMSDPRYREDPDYRDQVRKRVALSNF</sequence>
<dbReference type="Pfam" id="PF05396">
    <property type="entry name" value="Phage_T7_Capsid"/>
    <property type="match status" value="1"/>
</dbReference>
<evidence type="ECO:0000313" key="3">
    <source>
        <dbReference type="Proteomes" id="UP000004703"/>
    </source>
</evidence>
<proteinExistence type="predicted"/>
<evidence type="ECO:0000313" key="2">
    <source>
        <dbReference type="EMBL" id="EEE42853.1"/>
    </source>
</evidence>